<dbReference type="SUPFAM" id="SSF69279">
    <property type="entry name" value="Phage tail proteins"/>
    <property type="match status" value="1"/>
</dbReference>
<evidence type="ECO:0000313" key="2">
    <source>
        <dbReference type="Proteomes" id="UP000627166"/>
    </source>
</evidence>
<proteinExistence type="predicted"/>
<comment type="caution">
    <text evidence="1">The sequence shown here is derived from an EMBL/GenBank/DDBJ whole genome shotgun (WGS) entry which is preliminary data.</text>
</comment>
<gene>
    <name evidence="1" type="ORF">H9637_15530</name>
</gene>
<dbReference type="RefSeq" id="WP_191741381.1">
    <property type="nucleotide sequence ID" value="NZ_JACSQB010000139.1"/>
</dbReference>
<evidence type="ECO:0000313" key="1">
    <source>
        <dbReference type="EMBL" id="MBD8048430.1"/>
    </source>
</evidence>
<dbReference type="EMBL" id="JACSQB010000139">
    <property type="protein sequence ID" value="MBD8048430.1"/>
    <property type="molecule type" value="Genomic_DNA"/>
</dbReference>
<protein>
    <submittedName>
        <fullName evidence="1">Uncharacterized protein</fullName>
    </submittedName>
</protein>
<accession>A0ABR8YW21</accession>
<organism evidence="1 2">
    <name type="scientific">Clostridium faecium</name>
    <dbReference type="NCBI Taxonomy" id="2762223"/>
    <lineage>
        <taxon>Bacteria</taxon>
        <taxon>Bacillati</taxon>
        <taxon>Bacillota</taxon>
        <taxon>Clostridia</taxon>
        <taxon>Eubacteriales</taxon>
        <taxon>Clostridiaceae</taxon>
        <taxon>Clostridium</taxon>
    </lineage>
</organism>
<sequence>MDYRVEIYKKNTGEKTEFKRTVLSLSIDRRLNMQTATANVVIDNGNNVDLFNFASGDGIIDNYNPIKIYIDNKIQFTGIIKSYNVNENNKTIEISCSDINTKILKAIDDGNPYVIYNNIKATDMIKDLVSRAGIENFKIDIKAFQ</sequence>
<reference evidence="1 2" key="1">
    <citation type="submission" date="2020-08" db="EMBL/GenBank/DDBJ databases">
        <title>A Genomic Blueprint of the Chicken Gut Microbiome.</title>
        <authorList>
            <person name="Gilroy R."/>
            <person name="Ravi A."/>
            <person name="Getino M."/>
            <person name="Pursley I."/>
            <person name="Horton D.L."/>
            <person name="Alikhan N.-F."/>
            <person name="Baker D."/>
            <person name="Gharbi K."/>
            <person name="Hall N."/>
            <person name="Watson M."/>
            <person name="Adriaenssens E.M."/>
            <person name="Foster-Nyarko E."/>
            <person name="Jarju S."/>
            <person name="Secka A."/>
            <person name="Antonio M."/>
            <person name="Oren A."/>
            <person name="Chaudhuri R."/>
            <person name="La Ragione R.M."/>
            <person name="Hildebrand F."/>
            <person name="Pallen M.J."/>
        </authorList>
    </citation>
    <scope>NUCLEOTIDE SEQUENCE [LARGE SCALE GENOMIC DNA]</scope>
    <source>
        <strain evidence="1 2">N37</strain>
    </source>
</reference>
<name>A0ABR8YW21_9CLOT</name>
<dbReference type="Proteomes" id="UP000627166">
    <property type="component" value="Unassembled WGS sequence"/>
</dbReference>
<keyword evidence="2" id="KW-1185">Reference proteome</keyword>